<feature type="binding site" description="covalent" evidence="8">
    <location>
        <position position="63"/>
    </location>
    <ligand>
        <name>heme c</name>
        <dbReference type="ChEBI" id="CHEBI:61717"/>
    </ligand>
</feature>
<feature type="domain" description="Cytochrome c" evidence="10">
    <location>
        <begin position="47"/>
        <end position="147"/>
    </location>
</feature>
<dbReference type="PANTHER" id="PTHR10266:SF3">
    <property type="entry name" value="CYTOCHROME C1, HEME PROTEIN, MITOCHONDRIAL"/>
    <property type="match status" value="1"/>
</dbReference>
<dbReference type="Proteomes" id="UP000032414">
    <property type="component" value="Chromosome I"/>
</dbReference>
<feature type="transmembrane region" description="Helical" evidence="9">
    <location>
        <begin position="228"/>
        <end position="246"/>
    </location>
</feature>
<evidence type="ECO:0000256" key="1">
    <source>
        <dbReference type="ARBA" id="ARBA00004370"/>
    </source>
</evidence>
<dbReference type="Gene3D" id="1.10.760.10">
    <property type="entry name" value="Cytochrome c-like domain"/>
    <property type="match status" value="1"/>
</dbReference>
<proteinExistence type="predicted"/>
<comment type="cofactor">
    <cofactor evidence="8">
        <name>heme c</name>
        <dbReference type="ChEBI" id="CHEBI:61717"/>
    </cofactor>
    <text evidence="8">Binds 1 heme c group covalently per subunit.</text>
</comment>
<evidence type="ECO:0000313" key="12">
    <source>
        <dbReference type="EMBL" id="SCY75693.1"/>
    </source>
</evidence>
<feature type="binding site" description="covalent" evidence="8">
    <location>
        <position position="64"/>
    </location>
    <ligand>
        <name>heme c</name>
        <dbReference type="ChEBI" id="CHEBI:61717"/>
    </ligand>
</feature>
<dbReference type="AlphaFoldDB" id="A0A098GHW7"/>
<dbReference type="PRINTS" id="PR00603">
    <property type="entry name" value="CYTOCHROMEC1"/>
</dbReference>
<evidence type="ECO:0000256" key="2">
    <source>
        <dbReference type="ARBA" id="ARBA00022617"/>
    </source>
</evidence>
<keyword evidence="5 9" id="KW-1133">Transmembrane helix</keyword>
<dbReference type="STRING" id="451.B6N58_02185"/>
<dbReference type="Pfam" id="PF02167">
    <property type="entry name" value="Cytochrom_C1"/>
    <property type="match status" value="1"/>
</dbReference>
<evidence type="ECO:0000256" key="3">
    <source>
        <dbReference type="ARBA" id="ARBA00022692"/>
    </source>
</evidence>
<evidence type="ECO:0000256" key="9">
    <source>
        <dbReference type="SAM" id="Phobius"/>
    </source>
</evidence>
<dbReference type="EMBL" id="FMVN01000017">
    <property type="protein sequence ID" value="SCY75693.1"/>
    <property type="molecule type" value="Genomic_DNA"/>
</dbReference>
<evidence type="ECO:0000313" key="11">
    <source>
        <dbReference type="EMBL" id="CEG62059.1"/>
    </source>
</evidence>
<evidence type="ECO:0000256" key="8">
    <source>
        <dbReference type="PIRSR" id="PIRSR602326-1"/>
    </source>
</evidence>
<evidence type="ECO:0000313" key="14">
    <source>
        <dbReference type="Proteomes" id="UP000182998"/>
    </source>
</evidence>
<dbReference type="InterPro" id="IPR036909">
    <property type="entry name" value="Cyt_c-like_dom_sf"/>
</dbReference>
<dbReference type="PROSITE" id="PS51007">
    <property type="entry name" value="CYTC"/>
    <property type="match status" value="1"/>
</dbReference>
<keyword evidence="2 8" id="KW-0349">Heme</keyword>
<organism evidence="11 13">
    <name type="scientific">Legionella micdadei</name>
    <name type="common">Tatlockia micdadei</name>
    <dbReference type="NCBI Taxonomy" id="451"/>
    <lineage>
        <taxon>Bacteria</taxon>
        <taxon>Pseudomonadati</taxon>
        <taxon>Pseudomonadota</taxon>
        <taxon>Gammaproteobacteria</taxon>
        <taxon>Legionellales</taxon>
        <taxon>Legionellaceae</taxon>
        <taxon>Legionella</taxon>
    </lineage>
</organism>
<gene>
    <name evidence="11" type="primary">petC</name>
    <name evidence="11" type="ORF">LMI_2809</name>
    <name evidence="12" type="ORF">SAMN02982997_02804</name>
</gene>
<evidence type="ECO:0000259" key="10">
    <source>
        <dbReference type="PROSITE" id="PS51007"/>
    </source>
</evidence>
<dbReference type="EMBL" id="LN614830">
    <property type="protein sequence ID" value="CEG62059.1"/>
    <property type="molecule type" value="Genomic_DNA"/>
</dbReference>
<dbReference type="SUPFAM" id="SSF46626">
    <property type="entry name" value="Cytochrome c"/>
    <property type="match status" value="1"/>
</dbReference>
<dbReference type="HOGENOM" id="CLU_078597_0_0_6"/>
<dbReference type="InterPro" id="IPR002326">
    <property type="entry name" value="Cyt_c1"/>
</dbReference>
<dbReference type="GO" id="GO:0016020">
    <property type="term" value="C:membrane"/>
    <property type="evidence" value="ECO:0007669"/>
    <property type="project" value="UniProtKB-SubCell"/>
</dbReference>
<keyword evidence="3 9" id="KW-0812">Transmembrane</keyword>
<dbReference type="PATRIC" id="fig|451.8.peg.2407"/>
<reference evidence="13" key="2">
    <citation type="submission" date="2014-09" db="EMBL/GenBank/DDBJ databases">
        <authorList>
            <person name="Gomez-Valero L."/>
        </authorList>
    </citation>
    <scope>NUCLEOTIDE SEQUENCE [LARGE SCALE GENOMIC DNA]</scope>
    <source>
        <strain evidence="13">ATCC33218</strain>
    </source>
</reference>
<accession>A0A098GHW7</accession>
<evidence type="ECO:0000256" key="4">
    <source>
        <dbReference type="ARBA" id="ARBA00022723"/>
    </source>
</evidence>
<sequence>MSTTTSEDKEVSRHFKYLIGCLTFLMLQIAQSSVPLLPIKTDVRDQAKLQRGAKIFMNYCSGCHSLKYLRYNRMGKDLGLVTFDGELDTHLLVNNLIFTGAKVQDPILVSMPATDARQWFGLVPPDLSLIARERGAGWIYTYLKSFYVDNSRPFGTNNLLIVDTVMPNILAPLEGEVIAVKESSWQIPRLVLKQNGEMSQQQFNEMLEDLITFLVYVSEPAKLVRYRIGIKVVIFLFIFWIVAYLLKKNYWKKI</sequence>
<name>A0A098GHW7_LEGMI</name>
<protein>
    <submittedName>
        <fullName evidence="11 12">Cytochrome c1</fullName>
    </submittedName>
</protein>
<dbReference type="PANTHER" id="PTHR10266">
    <property type="entry name" value="CYTOCHROME C1"/>
    <property type="match status" value="1"/>
</dbReference>
<comment type="subcellular location">
    <subcellularLocation>
        <location evidence="1">Membrane</location>
    </subcellularLocation>
</comment>
<evidence type="ECO:0000256" key="7">
    <source>
        <dbReference type="ARBA" id="ARBA00023136"/>
    </source>
</evidence>
<dbReference type="KEGG" id="tmc:LMI_2809"/>
<evidence type="ECO:0000313" key="13">
    <source>
        <dbReference type="Proteomes" id="UP000032414"/>
    </source>
</evidence>
<reference evidence="11" key="1">
    <citation type="submission" date="2014-09" db="EMBL/GenBank/DDBJ databases">
        <authorList>
            <person name="GOMEZ-VALERO Laura"/>
        </authorList>
    </citation>
    <scope>NUCLEOTIDE SEQUENCE</scope>
    <source>
        <strain evidence="11">ATCC33218</strain>
    </source>
</reference>
<reference evidence="12 14" key="3">
    <citation type="submission" date="2016-10" db="EMBL/GenBank/DDBJ databases">
        <authorList>
            <person name="Varghese N."/>
            <person name="Submissions S."/>
        </authorList>
    </citation>
    <scope>NUCLEOTIDE SEQUENCE [LARGE SCALE GENOMIC DNA]</scope>
    <source>
        <strain evidence="12 14">ATCC 33218</strain>
    </source>
</reference>
<dbReference type="Proteomes" id="UP000182998">
    <property type="component" value="Unassembled WGS sequence"/>
</dbReference>
<evidence type="ECO:0000256" key="5">
    <source>
        <dbReference type="ARBA" id="ARBA00022989"/>
    </source>
</evidence>
<evidence type="ECO:0000256" key="6">
    <source>
        <dbReference type="ARBA" id="ARBA00023004"/>
    </source>
</evidence>
<dbReference type="GO" id="GO:0020037">
    <property type="term" value="F:heme binding"/>
    <property type="evidence" value="ECO:0007669"/>
    <property type="project" value="InterPro"/>
</dbReference>
<dbReference type="InterPro" id="IPR009056">
    <property type="entry name" value="Cyt_c-like_dom"/>
</dbReference>
<dbReference type="GO" id="GO:0046872">
    <property type="term" value="F:metal ion binding"/>
    <property type="evidence" value="ECO:0007669"/>
    <property type="project" value="UniProtKB-KW"/>
</dbReference>
<keyword evidence="4 8" id="KW-0479">Metal-binding</keyword>
<keyword evidence="6 8" id="KW-0408">Iron</keyword>
<keyword evidence="7 9" id="KW-0472">Membrane</keyword>
<dbReference type="GO" id="GO:0009055">
    <property type="term" value="F:electron transfer activity"/>
    <property type="evidence" value="ECO:0007669"/>
    <property type="project" value="InterPro"/>
</dbReference>
<feature type="binding site" description="covalent" evidence="8">
    <location>
        <position position="60"/>
    </location>
    <ligand>
        <name>heme c</name>
        <dbReference type="ChEBI" id="CHEBI:61717"/>
    </ligand>
</feature>
<keyword evidence="14" id="KW-1185">Reference proteome</keyword>